<dbReference type="GO" id="GO:0005634">
    <property type="term" value="C:nucleus"/>
    <property type="evidence" value="ECO:0007669"/>
    <property type="project" value="UniProtKB-SubCell"/>
</dbReference>
<gene>
    <name evidence="7" type="ORF">H5410_036652</name>
</gene>
<evidence type="ECO:0000256" key="1">
    <source>
        <dbReference type="ARBA" id="ARBA00004123"/>
    </source>
</evidence>
<dbReference type="GO" id="GO:0003700">
    <property type="term" value="F:DNA-binding transcription factor activity"/>
    <property type="evidence" value="ECO:0007669"/>
    <property type="project" value="InterPro"/>
</dbReference>
<feature type="domain" description="AP2/ERF" evidence="6">
    <location>
        <begin position="18"/>
        <end position="75"/>
    </location>
</feature>
<evidence type="ECO:0000313" key="7">
    <source>
        <dbReference type="EMBL" id="KAG5595420.1"/>
    </source>
</evidence>
<dbReference type="InterPro" id="IPR001471">
    <property type="entry name" value="AP2/ERF_dom"/>
</dbReference>
<accession>A0A9J5Y815</accession>
<reference evidence="7 8" key="1">
    <citation type="submission" date="2020-09" db="EMBL/GenBank/DDBJ databases">
        <title>De no assembly of potato wild relative species, Solanum commersonii.</title>
        <authorList>
            <person name="Cho K."/>
        </authorList>
    </citation>
    <scope>NUCLEOTIDE SEQUENCE [LARGE SCALE GENOMIC DNA]</scope>
    <source>
        <strain evidence="7">LZ3.2</strain>
        <tissue evidence="7">Leaf</tissue>
    </source>
</reference>
<proteinExistence type="predicted"/>
<evidence type="ECO:0000256" key="5">
    <source>
        <dbReference type="ARBA" id="ARBA00023242"/>
    </source>
</evidence>
<protein>
    <recommendedName>
        <fullName evidence="6">AP2/ERF domain-containing protein</fullName>
    </recommendedName>
</protein>
<comment type="caution">
    <text evidence="7">The sequence shown here is derived from an EMBL/GenBank/DDBJ whole genome shotgun (WGS) entry which is preliminary data.</text>
</comment>
<dbReference type="GO" id="GO:0003677">
    <property type="term" value="F:DNA binding"/>
    <property type="evidence" value="ECO:0007669"/>
    <property type="project" value="UniProtKB-KW"/>
</dbReference>
<dbReference type="InterPro" id="IPR036955">
    <property type="entry name" value="AP2/ERF_dom_sf"/>
</dbReference>
<dbReference type="SMART" id="SM00380">
    <property type="entry name" value="AP2"/>
    <property type="match status" value="1"/>
</dbReference>
<name>A0A9J5Y815_SOLCO</name>
<keyword evidence="3" id="KW-0238">DNA-binding</keyword>
<dbReference type="OrthoDB" id="1304016at2759"/>
<dbReference type="AlphaFoldDB" id="A0A9J5Y815"/>
<evidence type="ECO:0000259" key="6">
    <source>
        <dbReference type="PROSITE" id="PS51032"/>
    </source>
</evidence>
<comment type="subcellular location">
    <subcellularLocation>
        <location evidence="1">Nucleus</location>
    </subcellularLocation>
</comment>
<dbReference type="SUPFAM" id="SSF54171">
    <property type="entry name" value="DNA-binding domain"/>
    <property type="match status" value="1"/>
</dbReference>
<evidence type="ECO:0000256" key="3">
    <source>
        <dbReference type="ARBA" id="ARBA00023125"/>
    </source>
</evidence>
<keyword evidence="2" id="KW-0805">Transcription regulation</keyword>
<evidence type="ECO:0000313" key="8">
    <source>
        <dbReference type="Proteomes" id="UP000824120"/>
    </source>
</evidence>
<organism evidence="7 8">
    <name type="scientific">Solanum commersonii</name>
    <name type="common">Commerson's wild potato</name>
    <name type="synonym">Commerson's nightshade</name>
    <dbReference type="NCBI Taxonomy" id="4109"/>
    <lineage>
        <taxon>Eukaryota</taxon>
        <taxon>Viridiplantae</taxon>
        <taxon>Streptophyta</taxon>
        <taxon>Embryophyta</taxon>
        <taxon>Tracheophyta</taxon>
        <taxon>Spermatophyta</taxon>
        <taxon>Magnoliopsida</taxon>
        <taxon>eudicotyledons</taxon>
        <taxon>Gunneridae</taxon>
        <taxon>Pentapetalae</taxon>
        <taxon>asterids</taxon>
        <taxon>lamiids</taxon>
        <taxon>Solanales</taxon>
        <taxon>Solanaceae</taxon>
        <taxon>Solanoideae</taxon>
        <taxon>Solaneae</taxon>
        <taxon>Solanum</taxon>
    </lineage>
</organism>
<evidence type="ECO:0000256" key="2">
    <source>
        <dbReference type="ARBA" id="ARBA00023015"/>
    </source>
</evidence>
<dbReference type="Gene3D" id="3.30.730.10">
    <property type="entry name" value="AP2/ERF domain"/>
    <property type="match status" value="1"/>
</dbReference>
<dbReference type="PROSITE" id="PS51032">
    <property type="entry name" value="AP2_ERF"/>
    <property type="match status" value="1"/>
</dbReference>
<dbReference type="CDD" id="cd00018">
    <property type="entry name" value="AP2"/>
    <property type="match status" value="1"/>
</dbReference>
<dbReference type="EMBL" id="JACXVP010000007">
    <property type="protein sequence ID" value="KAG5595420.1"/>
    <property type="molecule type" value="Genomic_DNA"/>
</dbReference>
<dbReference type="PANTHER" id="PTHR31194:SF214">
    <property type="entry name" value="AP2_ERF DOMAIN-CONTAINING PROTEIN"/>
    <property type="match status" value="1"/>
</dbReference>
<dbReference type="InterPro" id="IPR016177">
    <property type="entry name" value="DNA-bd_dom_sf"/>
</dbReference>
<keyword evidence="4" id="KW-0804">Transcription</keyword>
<dbReference type="PANTHER" id="PTHR31194">
    <property type="entry name" value="SHN SHINE , DNA BINDING / TRANSCRIPTION FACTOR"/>
    <property type="match status" value="1"/>
</dbReference>
<evidence type="ECO:0000256" key="4">
    <source>
        <dbReference type="ARBA" id="ARBA00023163"/>
    </source>
</evidence>
<keyword evidence="8" id="KW-1185">Reference proteome</keyword>
<keyword evidence="5" id="KW-0539">Nucleus</keyword>
<dbReference type="Proteomes" id="UP000824120">
    <property type="component" value="Chromosome 7"/>
</dbReference>
<sequence length="101" mass="11595">MSSKENKDTKLLQENIEKYMGVRLCKRGKWVEEILDGRKIVQCLLGCFDTVVEVALAYDKEAIEIRNANALKNILEPRVKEIHPINTLPPLRKTKGKSILF</sequence>
<dbReference type="InterPro" id="IPR050913">
    <property type="entry name" value="AP2/ERF_ERF"/>
</dbReference>